<dbReference type="InterPro" id="IPR047047">
    <property type="entry name" value="GST_Omega-like_C"/>
</dbReference>
<accession>W4JWN7</accession>
<sequence>MRKLKSLESIISVTIASPHQYEKGYAFASVDDFPGSEVDPLYDSSYIEDLYLRADPDYTGKCTVPVLWDKILHTIVNNDASDIMRIFNFAFNGLLPENKAALDFYPAHISPEIDDFSEWADGVMIEGAHKTGLATTFEKYRCVVVPLFEALDRVERMLKDKTYLIGDRLTAADISLYTTLIRFDPVYVDLFKCNLKTIRHGYPNIHLWLRRLYWCNDAFQSTTDFNHIKIGYYSSWMEINPHCIVPIGPVPHIEPLR</sequence>
<dbReference type="GO" id="GO:0005737">
    <property type="term" value="C:cytoplasm"/>
    <property type="evidence" value="ECO:0007669"/>
    <property type="project" value="TreeGrafter"/>
</dbReference>
<dbReference type="STRING" id="747525.W4JWN7"/>
<dbReference type="HOGENOM" id="CLU_037263_0_1_1"/>
<gene>
    <name evidence="2" type="primary">GST9</name>
    <name evidence="2" type="ORF">HETIRDRAFT_107605</name>
</gene>
<dbReference type="InParanoid" id="W4JWN7"/>
<dbReference type="Gene3D" id="3.40.30.10">
    <property type="entry name" value="Glutaredoxin"/>
    <property type="match status" value="1"/>
</dbReference>
<dbReference type="AlphaFoldDB" id="W4JWN7"/>
<feature type="domain" description="GST C-terminal" evidence="1">
    <location>
        <begin position="95"/>
        <end position="232"/>
    </location>
</feature>
<dbReference type="PANTHER" id="PTHR32419:SF6">
    <property type="entry name" value="GLUTATHIONE S-TRANSFERASE OMEGA-LIKE 1-RELATED"/>
    <property type="match status" value="1"/>
</dbReference>
<organism evidence="2 3">
    <name type="scientific">Heterobasidion irregulare (strain TC 32-1)</name>
    <dbReference type="NCBI Taxonomy" id="747525"/>
    <lineage>
        <taxon>Eukaryota</taxon>
        <taxon>Fungi</taxon>
        <taxon>Dikarya</taxon>
        <taxon>Basidiomycota</taxon>
        <taxon>Agaricomycotina</taxon>
        <taxon>Agaricomycetes</taxon>
        <taxon>Russulales</taxon>
        <taxon>Bondarzewiaceae</taxon>
        <taxon>Heterobasidion</taxon>
        <taxon>Heterobasidion annosum species complex</taxon>
    </lineage>
</organism>
<reference evidence="2 3" key="1">
    <citation type="journal article" date="2012" name="New Phytol.">
        <title>Insight into trade-off between wood decay and parasitism from the genome of a fungal forest pathogen.</title>
        <authorList>
            <person name="Olson A."/>
            <person name="Aerts A."/>
            <person name="Asiegbu F."/>
            <person name="Belbahri L."/>
            <person name="Bouzid O."/>
            <person name="Broberg A."/>
            <person name="Canback B."/>
            <person name="Coutinho P.M."/>
            <person name="Cullen D."/>
            <person name="Dalman K."/>
            <person name="Deflorio G."/>
            <person name="van Diepen L.T."/>
            <person name="Dunand C."/>
            <person name="Duplessis S."/>
            <person name="Durling M."/>
            <person name="Gonthier P."/>
            <person name="Grimwood J."/>
            <person name="Fossdal C.G."/>
            <person name="Hansson D."/>
            <person name="Henrissat B."/>
            <person name="Hietala A."/>
            <person name="Himmelstrand K."/>
            <person name="Hoffmeister D."/>
            <person name="Hogberg N."/>
            <person name="James T.Y."/>
            <person name="Karlsson M."/>
            <person name="Kohler A."/>
            <person name="Kues U."/>
            <person name="Lee Y.H."/>
            <person name="Lin Y.C."/>
            <person name="Lind M."/>
            <person name="Lindquist E."/>
            <person name="Lombard V."/>
            <person name="Lucas S."/>
            <person name="Lunden K."/>
            <person name="Morin E."/>
            <person name="Murat C."/>
            <person name="Park J."/>
            <person name="Raffaello T."/>
            <person name="Rouze P."/>
            <person name="Salamov A."/>
            <person name="Schmutz J."/>
            <person name="Solheim H."/>
            <person name="Stahlberg J."/>
            <person name="Velez H."/>
            <person name="de Vries R.P."/>
            <person name="Wiebenga A."/>
            <person name="Woodward S."/>
            <person name="Yakovlev I."/>
            <person name="Garbelotto M."/>
            <person name="Martin F."/>
            <person name="Grigoriev I.V."/>
            <person name="Stenlid J."/>
        </authorList>
    </citation>
    <scope>NUCLEOTIDE SEQUENCE [LARGE SCALE GENOMIC DNA]</scope>
    <source>
        <strain evidence="2 3">TC 32-1</strain>
    </source>
</reference>
<dbReference type="EMBL" id="KI925462">
    <property type="protein sequence ID" value="ETW77983.1"/>
    <property type="molecule type" value="Genomic_DNA"/>
</dbReference>
<dbReference type="PROSITE" id="PS50405">
    <property type="entry name" value="GST_CTER"/>
    <property type="match status" value="1"/>
</dbReference>
<dbReference type="KEGG" id="hir:HETIRDRAFT_107605"/>
<dbReference type="eggNOG" id="KOG2903">
    <property type="taxonomic scope" value="Eukaryota"/>
</dbReference>
<dbReference type="GeneID" id="20666260"/>
<dbReference type="InterPro" id="IPR036282">
    <property type="entry name" value="Glutathione-S-Trfase_C_sf"/>
</dbReference>
<dbReference type="PANTHER" id="PTHR32419">
    <property type="entry name" value="GLUTATHIONYL-HYDROQUINONE REDUCTASE"/>
    <property type="match status" value="1"/>
</dbReference>
<dbReference type="Proteomes" id="UP000030671">
    <property type="component" value="Unassembled WGS sequence"/>
</dbReference>
<dbReference type="RefSeq" id="XP_009549991.1">
    <property type="nucleotide sequence ID" value="XM_009551696.1"/>
</dbReference>
<evidence type="ECO:0000313" key="2">
    <source>
        <dbReference type="EMBL" id="ETW77983.1"/>
    </source>
</evidence>
<evidence type="ECO:0000259" key="1">
    <source>
        <dbReference type="PROSITE" id="PS50405"/>
    </source>
</evidence>
<protein>
    <submittedName>
        <fullName evidence="2">Glutathione S-transferase</fullName>
    </submittedName>
</protein>
<dbReference type="CDD" id="cd03190">
    <property type="entry name" value="GST_C_Omega_like"/>
    <property type="match status" value="1"/>
</dbReference>
<dbReference type="InterPro" id="IPR016639">
    <property type="entry name" value="GST_Omega/GSH"/>
</dbReference>
<proteinExistence type="predicted"/>
<dbReference type="GO" id="GO:0004364">
    <property type="term" value="F:glutathione transferase activity"/>
    <property type="evidence" value="ECO:0007669"/>
    <property type="project" value="InterPro"/>
</dbReference>
<keyword evidence="3" id="KW-1185">Reference proteome</keyword>
<dbReference type="SUPFAM" id="SSF47616">
    <property type="entry name" value="GST C-terminal domain-like"/>
    <property type="match status" value="1"/>
</dbReference>
<dbReference type="Pfam" id="PF13410">
    <property type="entry name" value="GST_C_2"/>
    <property type="match status" value="1"/>
</dbReference>
<dbReference type="Gene3D" id="1.20.1050.10">
    <property type="match status" value="1"/>
</dbReference>
<dbReference type="InterPro" id="IPR010987">
    <property type="entry name" value="Glutathione-S-Trfase_C-like"/>
</dbReference>
<name>W4JWN7_HETIT</name>
<dbReference type="OrthoDB" id="2309723at2759"/>
<evidence type="ECO:0000313" key="3">
    <source>
        <dbReference type="Proteomes" id="UP000030671"/>
    </source>
</evidence>
<keyword evidence="2" id="KW-0808">Transferase</keyword>